<keyword evidence="2" id="KW-1185">Reference proteome</keyword>
<evidence type="ECO:0008006" key="3">
    <source>
        <dbReference type="Google" id="ProtNLM"/>
    </source>
</evidence>
<gene>
    <name evidence="1" type="ORF">Mal64_38240</name>
</gene>
<dbReference type="Proteomes" id="UP000315440">
    <property type="component" value="Unassembled WGS sequence"/>
</dbReference>
<proteinExistence type="predicted"/>
<name>A0A5C5ZG39_9BACT</name>
<dbReference type="PANTHER" id="PTHR39186:SF1">
    <property type="entry name" value="DUF2071 DOMAIN-CONTAINING PROTEIN"/>
    <property type="match status" value="1"/>
</dbReference>
<dbReference type="PANTHER" id="PTHR39186">
    <property type="entry name" value="DUF2071 FAMILY PROTEIN"/>
    <property type="match status" value="1"/>
</dbReference>
<dbReference type="InterPro" id="IPR018644">
    <property type="entry name" value="DUF2071"/>
</dbReference>
<evidence type="ECO:0000313" key="1">
    <source>
        <dbReference type="EMBL" id="TWT86284.1"/>
    </source>
</evidence>
<protein>
    <recommendedName>
        <fullName evidence="3">DUF2071 domain-containing protein</fullName>
    </recommendedName>
</protein>
<evidence type="ECO:0000313" key="2">
    <source>
        <dbReference type="Proteomes" id="UP000315440"/>
    </source>
</evidence>
<accession>A0A5C5ZG39</accession>
<dbReference type="AlphaFoldDB" id="A0A5C5ZG39"/>
<organism evidence="1 2">
    <name type="scientific">Pseudobythopirellula maris</name>
    <dbReference type="NCBI Taxonomy" id="2527991"/>
    <lineage>
        <taxon>Bacteria</taxon>
        <taxon>Pseudomonadati</taxon>
        <taxon>Planctomycetota</taxon>
        <taxon>Planctomycetia</taxon>
        <taxon>Pirellulales</taxon>
        <taxon>Lacipirellulaceae</taxon>
        <taxon>Pseudobythopirellula</taxon>
    </lineage>
</organism>
<dbReference type="SUPFAM" id="SSF160104">
    <property type="entry name" value="Acetoacetate decarboxylase-like"/>
    <property type="match status" value="1"/>
</dbReference>
<dbReference type="OrthoDB" id="150993at2"/>
<dbReference type="Gene3D" id="2.40.400.10">
    <property type="entry name" value="Acetoacetate decarboxylase-like"/>
    <property type="match status" value="1"/>
</dbReference>
<dbReference type="RefSeq" id="WP_146403284.1">
    <property type="nucleotide sequence ID" value="NZ_SJPQ01000005.1"/>
</dbReference>
<sequence length="252" mass="28616">MSCKYAATLAQTDHRPWPLPPGAWTWRQSWLDLLFAHWPLGVDELRPLIPEPLEIDTFDGQAWIGLVPFRMAGVMRRPLPDMPGVSAFPELNVRTYVTLGGKPGVWFLSLDATNRLAIWAARKFFHLPYHRAAMRLSRHDDWFAYDSQRAEGEARFVGRYRPIGTPYASKPGSLEHWLTERYCLFARKTTPGGGRVSCTEVHHIAWPLRRAACEIETNTMLAPHGLGIEGPPALLHFAERLDVVVWSPAWVA</sequence>
<dbReference type="Pfam" id="PF09844">
    <property type="entry name" value="DUF2071"/>
    <property type="match status" value="1"/>
</dbReference>
<dbReference type="InterPro" id="IPR023375">
    <property type="entry name" value="ADC_dom_sf"/>
</dbReference>
<reference evidence="1 2" key="1">
    <citation type="submission" date="2019-02" db="EMBL/GenBank/DDBJ databases">
        <title>Deep-cultivation of Planctomycetes and their phenomic and genomic characterization uncovers novel biology.</title>
        <authorList>
            <person name="Wiegand S."/>
            <person name="Jogler M."/>
            <person name="Boedeker C."/>
            <person name="Pinto D."/>
            <person name="Vollmers J."/>
            <person name="Rivas-Marin E."/>
            <person name="Kohn T."/>
            <person name="Peeters S.H."/>
            <person name="Heuer A."/>
            <person name="Rast P."/>
            <person name="Oberbeckmann S."/>
            <person name="Bunk B."/>
            <person name="Jeske O."/>
            <person name="Meyerdierks A."/>
            <person name="Storesund J.E."/>
            <person name="Kallscheuer N."/>
            <person name="Luecker S."/>
            <person name="Lage O.M."/>
            <person name="Pohl T."/>
            <person name="Merkel B.J."/>
            <person name="Hornburger P."/>
            <person name="Mueller R.-W."/>
            <person name="Bruemmer F."/>
            <person name="Labrenz M."/>
            <person name="Spormann A.M."/>
            <person name="Op Den Camp H."/>
            <person name="Overmann J."/>
            <person name="Amann R."/>
            <person name="Jetten M.S.M."/>
            <person name="Mascher T."/>
            <person name="Medema M.H."/>
            <person name="Devos D.P."/>
            <person name="Kaster A.-K."/>
            <person name="Ovreas L."/>
            <person name="Rohde M."/>
            <person name="Galperin M.Y."/>
            <person name="Jogler C."/>
        </authorList>
    </citation>
    <scope>NUCLEOTIDE SEQUENCE [LARGE SCALE GENOMIC DNA]</scope>
    <source>
        <strain evidence="1 2">Mal64</strain>
    </source>
</reference>
<dbReference type="EMBL" id="SJPQ01000005">
    <property type="protein sequence ID" value="TWT86284.1"/>
    <property type="molecule type" value="Genomic_DNA"/>
</dbReference>
<comment type="caution">
    <text evidence="1">The sequence shown here is derived from an EMBL/GenBank/DDBJ whole genome shotgun (WGS) entry which is preliminary data.</text>
</comment>